<evidence type="ECO:0000256" key="8">
    <source>
        <dbReference type="ARBA" id="ARBA00023306"/>
    </source>
</evidence>
<comment type="subunit">
    <text evidence="9">Forms a cyclic heterotetrameric complex composed of two molecules of XerC and two molecules of XerD.</text>
</comment>
<dbReference type="InterPro" id="IPR044068">
    <property type="entry name" value="CB"/>
</dbReference>
<dbReference type="InterPro" id="IPR010998">
    <property type="entry name" value="Integrase_recombinase_N"/>
</dbReference>
<dbReference type="RefSeq" id="WP_206658871.1">
    <property type="nucleotide sequence ID" value="NZ_CP071182.1"/>
</dbReference>
<evidence type="ECO:0000256" key="7">
    <source>
        <dbReference type="ARBA" id="ARBA00023172"/>
    </source>
</evidence>
<evidence type="ECO:0000256" key="5">
    <source>
        <dbReference type="ARBA" id="ARBA00022908"/>
    </source>
</evidence>
<dbReference type="InterPro" id="IPR002104">
    <property type="entry name" value="Integrase_catalytic"/>
</dbReference>
<dbReference type="Gene3D" id="1.10.150.130">
    <property type="match status" value="1"/>
</dbReference>
<feature type="active site" description="O-(3'-phospho-DNA)-tyrosine intermediate" evidence="9">
    <location>
        <position position="280"/>
    </location>
</feature>
<dbReference type="EMBL" id="CP071182">
    <property type="protein sequence ID" value="QSO49562.1"/>
    <property type="molecule type" value="Genomic_DNA"/>
</dbReference>
<dbReference type="InterPro" id="IPR023009">
    <property type="entry name" value="Tyrosine_recombinase_XerC/XerD"/>
</dbReference>
<protein>
    <recommendedName>
        <fullName evidence="9">Tyrosine recombinase XerC</fullName>
    </recommendedName>
</protein>
<feature type="domain" description="Tyr recombinase" evidence="10">
    <location>
        <begin position="114"/>
        <end position="293"/>
    </location>
</feature>
<dbReference type="GO" id="GO:0051301">
    <property type="term" value="P:cell division"/>
    <property type="evidence" value="ECO:0007669"/>
    <property type="project" value="UniProtKB-KW"/>
</dbReference>
<name>A0A9X7Z8F5_9BACL</name>
<keyword evidence="4 9" id="KW-0159">Chromosome partition</keyword>
<feature type="active site" evidence="9">
    <location>
        <position position="154"/>
    </location>
</feature>
<dbReference type="PANTHER" id="PTHR30349:SF77">
    <property type="entry name" value="TYROSINE RECOMBINASE XERC"/>
    <property type="match status" value="1"/>
</dbReference>
<keyword evidence="8 9" id="KW-0131">Cell cycle</keyword>
<dbReference type="InterPro" id="IPR050090">
    <property type="entry name" value="Tyrosine_recombinase_XerCD"/>
</dbReference>
<accession>A0A9X7Z8F5</accession>
<organism evidence="12 13">
    <name type="scientific">Alicyclobacillus mengziensis</name>
    <dbReference type="NCBI Taxonomy" id="2931921"/>
    <lineage>
        <taxon>Bacteria</taxon>
        <taxon>Bacillati</taxon>
        <taxon>Bacillota</taxon>
        <taxon>Bacilli</taxon>
        <taxon>Bacillales</taxon>
        <taxon>Alicyclobacillaceae</taxon>
        <taxon>Alicyclobacillus</taxon>
    </lineage>
</organism>
<evidence type="ECO:0000259" key="11">
    <source>
        <dbReference type="PROSITE" id="PS51900"/>
    </source>
</evidence>
<keyword evidence="6 9" id="KW-0238">DNA-binding</keyword>
<evidence type="ECO:0000313" key="13">
    <source>
        <dbReference type="Proteomes" id="UP000663505"/>
    </source>
</evidence>
<dbReference type="Proteomes" id="UP000663505">
    <property type="component" value="Chromosome"/>
</dbReference>
<keyword evidence="13" id="KW-1185">Reference proteome</keyword>
<comment type="similarity">
    <text evidence="9">Belongs to the 'phage' integrase family. XerC subfamily.</text>
</comment>
<keyword evidence="2 9" id="KW-0963">Cytoplasm</keyword>
<evidence type="ECO:0000256" key="2">
    <source>
        <dbReference type="ARBA" id="ARBA00022490"/>
    </source>
</evidence>
<keyword evidence="7 9" id="KW-0233">DNA recombination</keyword>
<dbReference type="NCBIfam" id="NF040815">
    <property type="entry name" value="recomb_XerA_Arch"/>
    <property type="match status" value="1"/>
</dbReference>
<comment type="subcellular location">
    <subcellularLocation>
        <location evidence="1 9">Cytoplasm</location>
    </subcellularLocation>
</comment>
<dbReference type="GO" id="GO:0003677">
    <property type="term" value="F:DNA binding"/>
    <property type="evidence" value="ECO:0007669"/>
    <property type="project" value="UniProtKB-UniRule"/>
</dbReference>
<proteinExistence type="inferred from homology"/>
<evidence type="ECO:0000313" key="12">
    <source>
        <dbReference type="EMBL" id="QSO49562.1"/>
    </source>
</evidence>
<feature type="domain" description="Core-binding (CB)" evidence="11">
    <location>
        <begin position="7"/>
        <end position="93"/>
    </location>
</feature>
<sequence>MSTEAESTLTPSIQQFLLRRTVLKGGSSRTISAYESDLRGLQSFLDHLGVRQWNEVKVPQIRKYIALLTTQGLAKSTIARKLSCYRSFFEYLVREGLVPKNIPRFISLPKQQKRVPSFYFQEEIKGLLDSVSGSDLLTLRDRAILEFIYATGVRVSECVSLDIKDINLDEGFALVLGKGAKERYVLIGEVAINAIRAYLAQRARVTTADPLFINHRGGRLTDRSVRRVLHHRIEECAKLRQVSPHALRHSFATHLLDGGADLRVVQELLGHSSLSSTQIYTHTSRERLVQVYQSSHPRA</sequence>
<dbReference type="GO" id="GO:0006313">
    <property type="term" value="P:DNA transposition"/>
    <property type="evidence" value="ECO:0007669"/>
    <property type="project" value="UniProtKB-UniRule"/>
</dbReference>
<evidence type="ECO:0000259" key="10">
    <source>
        <dbReference type="PROSITE" id="PS51898"/>
    </source>
</evidence>
<dbReference type="PANTHER" id="PTHR30349">
    <property type="entry name" value="PHAGE INTEGRASE-RELATED"/>
    <property type="match status" value="1"/>
</dbReference>
<evidence type="ECO:0000256" key="9">
    <source>
        <dbReference type="HAMAP-Rule" id="MF_01808"/>
    </source>
</evidence>
<dbReference type="SUPFAM" id="SSF56349">
    <property type="entry name" value="DNA breaking-rejoining enzymes"/>
    <property type="match status" value="1"/>
</dbReference>
<gene>
    <name evidence="9" type="primary">xerC</name>
    <name evidence="12" type="ORF">JZ786_12080</name>
</gene>
<evidence type="ECO:0000256" key="6">
    <source>
        <dbReference type="ARBA" id="ARBA00023125"/>
    </source>
</evidence>
<keyword evidence="5 9" id="KW-0229">DNA integration</keyword>
<dbReference type="AlphaFoldDB" id="A0A9X7Z8F5"/>
<dbReference type="CDD" id="cd00798">
    <property type="entry name" value="INT_XerDC_C"/>
    <property type="match status" value="1"/>
</dbReference>
<dbReference type="InterPro" id="IPR013762">
    <property type="entry name" value="Integrase-like_cat_sf"/>
</dbReference>
<dbReference type="Pfam" id="PF00589">
    <property type="entry name" value="Phage_integrase"/>
    <property type="match status" value="1"/>
</dbReference>
<dbReference type="GO" id="GO:0009037">
    <property type="term" value="F:tyrosine-based site-specific recombinase activity"/>
    <property type="evidence" value="ECO:0007669"/>
    <property type="project" value="UniProtKB-UniRule"/>
</dbReference>
<feature type="active site" evidence="9">
    <location>
        <position position="178"/>
    </location>
</feature>
<feature type="active site" evidence="9">
    <location>
        <position position="271"/>
    </location>
</feature>
<dbReference type="PROSITE" id="PS51898">
    <property type="entry name" value="TYR_RECOMBINASE"/>
    <property type="match status" value="1"/>
</dbReference>
<dbReference type="GO" id="GO:0007059">
    <property type="term" value="P:chromosome segregation"/>
    <property type="evidence" value="ECO:0007669"/>
    <property type="project" value="UniProtKB-UniRule"/>
</dbReference>
<reference evidence="12 13" key="1">
    <citation type="submission" date="2021-02" db="EMBL/GenBank/DDBJ databases">
        <title>Alicyclobacillus curvatus sp. nov. and Alicyclobacillus mengziensis sp. nov., two acidophilic bacteria isolated from acid mine drainage.</title>
        <authorList>
            <person name="Huang Y."/>
        </authorList>
    </citation>
    <scope>NUCLEOTIDE SEQUENCE [LARGE SCALE GENOMIC DNA]</scope>
    <source>
        <strain evidence="12 13">S30H14</strain>
    </source>
</reference>
<dbReference type="InterPro" id="IPR011010">
    <property type="entry name" value="DNA_brk_join_enz"/>
</dbReference>
<dbReference type="PROSITE" id="PS51900">
    <property type="entry name" value="CB"/>
    <property type="match status" value="1"/>
</dbReference>
<comment type="function">
    <text evidence="9">Site-specific tyrosine recombinase, which acts by catalyzing the cutting and rejoining of the recombining DNA molecules. The XerC-XerD complex is essential to convert dimers of the bacterial chromosome into monomers to permit their segregation at cell division. It also contributes to the segregational stability of plasmids.</text>
</comment>
<dbReference type="GO" id="GO:0005737">
    <property type="term" value="C:cytoplasm"/>
    <property type="evidence" value="ECO:0007669"/>
    <property type="project" value="UniProtKB-SubCell"/>
</dbReference>
<feature type="active site" evidence="9">
    <location>
        <position position="248"/>
    </location>
</feature>
<dbReference type="HAMAP" id="MF_01808">
    <property type="entry name" value="Recomb_XerC_XerD"/>
    <property type="match status" value="1"/>
</dbReference>
<dbReference type="Pfam" id="PF02899">
    <property type="entry name" value="Phage_int_SAM_1"/>
    <property type="match status" value="1"/>
</dbReference>
<dbReference type="Gene3D" id="1.10.443.10">
    <property type="entry name" value="Intergrase catalytic core"/>
    <property type="match status" value="1"/>
</dbReference>
<keyword evidence="3 9" id="KW-0132">Cell division</keyword>
<evidence type="ECO:0000256" key="1">
    <source>
        <dbReference type="ARBA" id="ARBA00004496"/>
    </source>
</evidence>
<dbReference type="InterPro" id="IPR004107">
    <property type="entry name" value="Integrase_SAM-like_N"/>
</dbReference>
<feature type="active site" evidence="9">
    <location>
        <position position="245"/>
    </location>
</feature>
<dbReference type="NCBIfam" id="NF001399">
    <property type="entry name" value="PRK00283.1"/>
    <property type="match status" value="1"/>
</dbReference>
<evidence type="ECO:0000256" key="4">
    <source>
        <dbReference type="ARBA" id="ARBA00022829"/>
    </source>
</evidence>
<dbReference type="KEGG" id="afx:JZ786_12080"/>
<evidence type="ECO:0000256" key="3">
    <source>
        <dbReference type="ARBA" id="ARBA00022618"/>
    </source>
</evidence>